<dbReference type="EMBL" id="JAEVFJ010000031">
    <property type="protein sequence ID" value="KAH8092683.1"/>
    <property type="molecule type" value="Genomic_DNA"/>
</dbReference>
<sequence length="162" mass="18016">MTTRAIAMATDALVLILTWTNTYGWKFDREHLHHVQQITELIIQNGMVYFTALLVLNIVALIFDVNDERLPATQFTIINSVLTNVLICRFILDLRDASFTPDDLSQISSVRFVGNIGAPLDVQHCSVPPGGEDWDAGELDVEEVLSVGPSRALEDCETKSEV</sequence>
<keyword evidence="1" id="KW-1133">Transmembrane helix</keyword>
<dbReference type="Proteomes" id="UP000813824">
    <property type="component" value="Unassembled WGS sequence"/>
</dbReference>
<reference evidence="2" key="1">
    <citation type="journal article" date="2021" name="New Phytol.">
        <title>Evolutionary innovations through gain and loss of genes in the ectomycorrhizal Boletales.</title>
        <authorList>
            <person name="Wu G."/>
            <person name="Miyauchi S."/>
            <person name="Morin E."/>
            <person name="Kuo A."/>
            <person name="Drula E."/>
            <person name="Varga T."/>
            <person name="Kohler A."/>
            <person name="Feng B."/>
            <person name="Cao Y."/>
            <person name="Lipzen A."/>
            <person name="Daum C."/>
            <person name="Hundley H."/>
            <person name="Pangilinan J."/>
            <person name="Johnson J."/>
            <person name="Barry K."/>
            <person name="LaButti K."/>
            <person name="Ng V."/>
            <person name="Ahrendt S."/>
            <person name="Min B."/>
            <person name="Choi I.G."/>
            <person name="Park H."/>
            <person name="Plett J.M."/>
            <person name="Magnuson J."/>
            <person name="Spatafora J.W."/>
            <person name="Nagy L.G."/>
            <person name="Henrissat B."/>
            <person name="Grigoriev I.V."/>
            <person name="Yang Z.L."/>
            <person name="Xu J."/>
            <person name="Martin F.M."/>
        </authorList>
    </citation>
    <scope>NUCLEOTIDE SEQUENCE</scope>
    <source>
        <strain evidence="2">KKN 215</strain>
    </source>
</reference>
<evidence type="ECO:0000313" key="2">
    <source>
        <dbReference type="EMBL" id="KAH8092683.1"/>
    </source>
</evidence>
<accession>A0A8K0XMS8</accession>
<evidence type="ECO:0000313" key="3">
    <source>
        <dbReference type="Proteomes" id="UP000813824"/>
    </source>
</evidence>
<evidence type="ECO:0000256" key="1">
    <source>
        <dbReference type="SAM" id="Phobius"/>
    </source>
</evidence>
<dbReference type="OrthoDB" id="2756573at2759"/>
<name>A0A8K0XMS8_9AGAR</name>
<feature type="transmembrane region" description="Helical" evidence="1">
    <location>
        <begin position="46"/>
        <end position="63"/>
    </location>
</feature>
<gene>
    <name evidence="2" type="ORF">BXZ70DRAFT_453385</name>
</gene>
<comment type="caution">
    <text evidence="2">The sequence shown here is derived from an EMBL/GenBank/DDBJ whole genome shotgun (WGS) entry which is preliminary data.</text>
</comment>
<keyword evidence="3" id="KW-1185">Reference proteome</keyword>
<dbReference type="AlphaFoldDB" id="A0A8K0XMS8"/>
<protein>
    <submittedName>
        <fullName evidence="2">Uncharacterized protein</fullName>
    </submittedName>
</protein>
<keyword evidence="1" id="KW-0472">Membrane</keyword>
<organism evidence="2 3">
    <name type="scientific">Cristinia sonorae</name>
    <dbReference type="NCBI Taxonomy" id="1940300"/>
    <lineage>
        <taxon>Eukaryota</taxon>
        <taxon>Fungi</taxon>
        <taxon>Dikarya</taxon>
        <taxon>Basidiomycota</taxon>
        <taxon>Agaricomycotina</taxon>
        <taxon>Agaricomycetes</taxon>
        <taxon>Agaricomycetidae</taxon>
        <taxon>Agaricales</taxon>
        <taxon>Pleurotineae</taxon>
        <taxon>Stephanosporaceae</taxon>
        <taxon>Cristinia</taxon>
    </lineage>
</organism>
<feature type="transmembrane region" description="Helical" evidence="1">
    <location>
        <begin position="75"/>
        <end position="92"/>
    </location>
</feature>
<keyword evidence="1" id="KW-0812">Transmembrane</keyword>
<proteinExistence type="predicted"/>